<sequence>MDHSPNSAPPGITDEPTDLTEPTKTRHSNDVRVLDAPPYAPNFQPKHWP</sequence>
<proteinExistence type="predicted"/>
<keyword evidence="3" id="KW-1185">Reference proteome</keyword>
<evidence type="ECO:0000256" key="1">
    <source>
        <dbReference type="SAM" id="MobiDB-lite"/>
    </source>
</evidence>
<reference evidence="3" key="1">
    <citation type="journal article" date="2019" name="Int. J. Syst. Evol. Microbiol.">
        <title>The Global Catalogue of Microorganisms (GCM) 10K type strain sequencing project: providing services to taxonomists for standard genome sequencing and annotation.</title>
        <authorList>
            <consortium name="The Broad Institute Genomics Platform"/>
            <consortium name="The Broad Institute Genome Sequencing Center for Infectious Disease"/>
            <person name="Wu L."/>
            <person name="Ma J."/>
        </authorList>
    </citation>
    <scope>NUCLEOTIDE SEQUENCE [LARGE SCALE GENOMIC DNA]</scope>
    <source>
        <strain evidence="3">JCM 11496</strain>
    </source>
</reference>
<dbReference type="RefSeq" id="WP_343878508.1">
    <property type="nucleotide sequence ID" value="NZ_BAAAIJ010000020.1"/>
</dbReference>
<organism evidence="2 3">
    <name type="scientific">Arthrobacter flavus</name>
    <dbReference type="NCBI Taxonomy" id="95172"/>
    <lineage>
        <taxon>Bacteria</taxon>
        <taxon>Bacillati</taxon>
        <taxon>Actinomycetota</taxon>
        <taxon>Actinomycetes</taxon>
        <taxon>Micrococcales</taxon>
        <taxon>Micrococcaceae</taxon>
        <taxon>Arthrobacter</taxon>
    </lineage>
</organism>
<evidence type="ECO:0000313" key="2">
    <source>
        <dbReference type="EMBL" id="MFD1846642.1"/>
    </source>
</evidence>
<accession>A0ABW4Q7E6</accession>
<name>A0ABW4Q7E6_9MICC</name>
<evidence type="ECO:0000313" key="3">
    <source>
        <dbReference type="Proteomes" id="UP001597307"/>
    </source>
</evidence>
<dbReference type="EMBL" id="JBHUGA010000021">
    <property type="protein sequence ID" value="MFD1846642.1"/>
    <property type="molecule type" value="Genomic_DNA"/>
</dbReference>
<feature type="compositionally biased region" description="Basic and acidic residues" evidence="1">
    <location>
        <begin position="21"/>
        <end position="33"/>
    </location>
</feature>
<protein>
    <submittedName>
        <fullName evidence="2">Uncharacterized protein</fullName>
    </submittedName>
</protein>
<gene>
    <name evidence="2" type="ORF">ACFSFX_08535</name>
</gene>
<comment type="caution">
    <text evidence="2">The sequence shown here is derived from an EMBL/GenBank/DDBJ whole genome shotgun (WGS) entry which is preliminary data.</text>
</comment>
<dbReference type="Proteomes" id="UP001597307">
    <property type="component" value="Unassembled WGS sequence"/>
</dbReference>
<feature type="region of interest" description="Disordered" evidence="1">
    <location>
        <begin position="1"/>
        <end position="49"/>
    </location>
</feature>